<gene>
    <name evidence="1" type="ORF">KB1_24990</name>
</gene>
<reference evidence="1" key="1">
    <citation type="submission" date="2021-06" db="EMBL/GenBank/DDBJ databases">
        <title>Genome sequence of Cutibacterium modestum strain KB17-24694.</title>
        <authorList>
            <person name="Dekio I."/>
            <person name="Asahina A."/>
            <person name="Nishida M."/>
        </authorList>
    </citation>
    <scope>NUCLEOTIDE SEQUENCE</scope>
    <source>
        <strain evidence="1">KB17-24694</strain>
    </source>
</reference>
<dbReference type="Gene3D" id="2.60.40.10">
    <property type="entry name" value="Immunoglobulins"/>
    <property type="match status" value="1"/>
</dbReference>
<dbReference type="EMBL" id="AP024747">
    <property type="protein sequence ID" value="BCY26509.1"/>
    <property type="molecule type" value="Genomic_DNA"/>
</dbReference>
<dbReference type="Proteomes" id="UP000825072">
    <property type="component" value="Chromosome 1"/>
</dbReference>
<dbReference type="InterPro" id="IPR013783">
    <property type="entry name" value="Ig-like_fold"/>
</dbReference>
<proteinExistence type="predicted"/>
<name>A0AAD1KRQ9_9ACTN</name>
<dbReference type="GO" id="GO:0005975">
    <property type="term" value="P:carbohydrate metabolic process"/>
    <property type="evidence" value="ECO:0007669"/>
    <property type="project" value="UniProtKB-ARBA"/>
</dbReference>
<accession>A0AAD1KRQ9</accession>
<protein>
    <submittedName>
        <fullName evidence="1">Uncharacterized protein</fullName>
    </submittedName>
</protein>
<evidence type="ECO:0000313" key="2">
    <source>
        <dbReference type="Proteomes" id="UP000825072"/>
    </source>
</evidence>
<organism evidence="1 2">
    <name type="scientific">Cutibacterium modestum</name>
    <dbReference type="NCBI Taxonomy" id="2559073"/>
    <lineage>
        <taxon>Bacteria</taxon>
        <taxon>Bacillati</taxon>
        <taxon>Actinomycetota</taxon>
        <taxon>Actinomycetes</taxon>
        <taxon>Propionibacteriales</taxon>
        <taxon>Propionibacteriaceae</taxon>
        <taxon>Cutibacterium</taxon>
    </lineage>
</organism>
<dbReference type="AlphaFoldDB" id="A0AAD1KRQ9"/>
<evidence type="ECO:0000313" key="1">
    <source>
        <dbReference type="EMBL" id="BCY26509.1"/>
    </source>
</evidence>
<sequence length="52" mass="5513">MAAQLPQAHVEDVTITTDIDGEDGSVTWSVISHDSDPLTTRVAIFDAEGSGR</sequence>